<dbReference type="InterPro" id="IPR000073">
    <property type="entry name" value="AB_hydrolase_1"/>
</dbReference>
<reference evidence="2 3" key="1">
    <citation type="submission" date="2006-08" db="EMBL/GenBank/DDBJ databases">
        <title>Complete sequence of Maricaulis maris MCS10.</title>
        <authorList>
            <consortium name="US DOE Joint Genome Institute"/>
            <person name="Copeland A."/>
            <person name="Lucas S."/>
            <person name="Lapidus A."/>
            <person name="Barry K."/>
            <person name="Detter J.C."/>
            <person name="Glavina del Rio T."/>
            <person name="Hammon N."/>
            <person name="Israni S."/>
            <person name="Dalin E."/>
            <person name="Tice H."/>
            <person name="Pitluck S."/>
            <person name="Saunders E."/>
            <person name="Brettin T."/>
            <person name="Bruce D."/>
            <person name="Han C."/>
            <person name="Tapia R."/>
            <person name="Gilna P."/>
            <person name="Schmutz J."/>
            <person name="Larimer F."/>
            <person name="Land M."/>
            <person name="Hauser L."/>
            <person name="Kyrpides N."/>
            <person name="Mikhailova N."/>
            <person name="Viollier P."/>
            <person name="Stephens C."/>
            <person name="Richardson P."/>
        </authorList>
    </citation>
    <scope>NUCLEOTIDE SEQUENCE [LARGE SCALE GENOMIC DNA]</scope>
    <source>
        <strain evidence="2 3">MCS10</strain>
    </source>
</reference>
<dbReference type="STRING" id="394221.Mmar10_1673"/>
<sequence length="296" mass="32052">MNPTPDGPAPQRFRHALPDGHLAGLAWPAPDKPRLVFIHANGFCASAYRSVLSRLAADFDILAPDLRGHGTSRLPVDPDRHHNWHIYVRDICAWLGALDRPADALAGHSMGAIIAMMSAARQDQPTSLALVEPVVMPSIVYLTARSPFRGIMRGRIAIANAARKRYDGWPARSDAAKRYARHKTFRNWADGVLDDYLEDGLMSDGEGGVRLSCNPMWEAANYEAQGHDIGASLDQASGPIHVLKAEHASTIINRRALTGRGIGIDLLAGAGHLAPMEAPGPVADWIATRLTAPRPD</sequence>
<keyword evidence="3" id="KW-1185">Reference proteome</keyword>
<evidence type="ECO:0000313" key="2">
    <source>
        <dbReference type="EMBL" id="ABI65965.1"/>
    </source>
</evidence>
<protein>
    <submittedName>
        <fullName evidence="2">Alpha/beta hydrolase fold protein</fullName>
    </submittedName>
</protein>
<dbReference type="PANTHER" id="PTHR43194:SF2">
    <property type="entry name" value="PEROXISOMAL MEMBRANE PROTEIN LPX1"/>
    <property type="match status" value="1"/>
</dbReference>
<name>Q0AP22_MARMM</name>
<dbReference type="ESTHER" id="marmm-q0ap22">
    <property type="family name" value="Epoxide_hydrolase"/>
</dbReference>
<dbReference type="RefSeq" id="WP_011643612.1">
    <property type="nucleotide sequence ID" value="NC_008347.1"/>
</dbReference>
<gene>
    <name evidence="2" type="ordered locus">Mmar10_1673</name>
</gene>
<dbReference type="PRINTS" id="PR00412">
    <property type="entry name" value="EPOXHYDRLASE"/>
</dbReference>
<dbReference type="GO" id="GO:0016787">
    <property type="term" value="F:hydrolase activity"/>
    <property type="evidence" value="ECO:0007669"/>
    <property type="project" value="UniProtKB-KW"/>
</dbReference>
<organism evidence="2 3">
    <name type="scientific">Maricaulis maris (strain MCS10)</name>
    <name type="common">Caulobacter maris</name>
    <dbReference type="NCBI Taxonomy" id="394221"/>
    <lineage>
        <taxon>Bacteria</taxon>
        <taxon>Pseudomonadati</taxon>
        <taxon>Pseudomonadota</taxon>
        <taxon>Alphaproteobacteria</taxon>
        <taxon>Maricaulales</taxon>
        <taxon>Maricaulaceae</taxon>
        <taxon>Maricaulis</taxon>
    </lineage>
</organism>
<proteinExistence type="predicted"/>
<dbReference type="Pfam" id="PF12697">
    <property type="entry name" value="Abhydrolase_6"/>
    <property type="match status" value="1"/>
</dbReference>
<dbReference type="Proteomes" id="UP000001964">
    <property type="component" value="Chromosome"/>
</dbReference>
<evidence type="ECO:0000259" key="1">
    <source>
        <dbReference type="Pfam" id="PF12697"/>
    </source>
</evidence>
<dbReference type="eggNOG" id="COG2267">
    <property type="taxonomic scope" value="Bacteria"/>
</dbReference>
<dbReference type="AlphaFoldDB" id="Q0AP22"/>
<dbReference type="OrthoDB" id="9804723at2"/>
<dbReference type="HOGENOM" id="CLU_020336_22_1_5"/>
<dbReference type="KEGG" id="mmr:Mmar10_1673"/>
<dbReference type="Gene3D" id="3.40.50.1820">
    <property type="entry name" value="alpha/beta hydrolase"/>
    <property type="match status" value="1"/>
</dbReference>
<dbReference type="PANTHER" id="PTHR43194">
    <property type="entry name" value="HYDROLASE ALPHA/BETA FOLD FAMILY"/>
    <property type="match status" value="1"/>
</dbReference>
<dbReference type="SUPFAM" id="SSF53474">
    <property type="entry name" value="alpha/beta-Hydrolases"/>
    <property type="match status" value="1"/>
</dbReference>
<dbReference type="InterPro" id="IPR000639">
    <property type="entry name" value="Epox_hydrolase-like"/>
</dbReference>
<dbReference type="InterPro" id="IPR050228">
    <property type="entry name" value="Carboxylesterase_BioH"/>
</dbReference>
<feature type="domain" description="AB hydrolase-1" evidence="1">
    <location>
        <begin position="35"/>
        <end position="284"/>
    </location>
</feature>
<keyword evidence="2" id="KW-0378">Hydrolase</keyword>
<dbReference type="EMBL" id="CP000449">
    <property type="protein sequence ID" value="ABI65965.1"/>
    <property type="molecule type" value="Genomic_DNA"/>
</dbReference>
<dbReference type="InterPro" id="IPR029058">
    <property type="entry name" value="AB_hydrolase_fold"/>
</dbReference>
<evidence type="ECO:0000313" key="3">
    <source>
        <dbReference type="Proteomes" id="UP000001964"/>
    </source>
</evidence>
<accession>Q0AP22</accession>